<accession>A0A0P1E4Q1</accession>
<gene>
    <name evidence="2" type="ORF">RUM4293_02426</name>
</gene>
<feature type="chain" id="PRO_5006061202" evidence="1">
    <location>
        <begin position="26"/>
        <end position="203"/>
    </location>
</feature>
<evidence type="ECO:0000313" key="3">
    <source>
        <dbReference type="Proteomes" id="UP000050786"/>
    </source>
</evidence>
<organism evidence="2 3">
    <name type="scientific">Ruegeria atlantica</name>
    <dbReference type="NCBI Taxonomy" id="81569"/>
    <lineage>
        <taxon>Bacteria</taxon>
        <taxon>Pseudomonadati</taxon>
        <taxon>Pseudomonadota</taxon>
        <taxon>Alphaproteobacteria</taxon>
        <taxon>Rhodobacterales</taxon>
        <taxon>Roseobacteraceae</taxon>
        <taxon>Ruegeria</taxon>
    </lineage>
</organism>
<evidence type="ECO:0000256" key="1">
    <source>
        <dbReference type="SAM" id="SignalP"/>
    </source>
</evidence>
<feature type="signal peptide" evidence="1">
    <location>
        <begin position="1"/>
        <end position="25"/>
    </location>
</feature>
<reference evidence="3" key="1">
    <citation type="submission" date="2015-09" db="EMBL/GenBank/DDBJ databases">
        <authorList>
            <person name="Rodrigo-Torres L."/>
            <person name="Arahal D.R."/>
        </authorList>
    </citation>
    <scope>NUCLEOTIDE SEQUENCE [LARGE SCALE GENOMIC DNA]</scope>
    <source>
        <strain evidence="3">CECT 4293</strain>
    </source>
</reference>
<proteinExistence type="predicted"/>
<dbReference type="EMBL" id="CYPS01000036">
    <property type="protein sequence ID" value="CUH43531.1"/>
    <property type="molecule type" value="Genomic_DNA"/>
</dbReference>
<protein>
    <submittedName>
        <fullName evidence="2">Uncharacterized protein</fullName>
    </submittedName>
</protein>
<sequence>MNLKRLSAMLFALPMTLVAPSTASAVDFWKTIGLCSAGFQAESLEVNFQEFGWQAQKPDEERALQHSAMFNLQYSLAWGKNSDYDIVRELSSRKFLAKPAAPYDWDFYFSDPKGDAVLTVRLLDTEQLCFLKSSRPPLNVVKARQAKKVRDFQIGRFRKDDTQITLYNARAIANMAYERFEKATVDLRYVFVASVSNSGNAQQ</sequence>
<keyword evidence="1" id="KW-0732">Signal</keyword>
<name>A0A0P1E4Q1_9RHOB</name>
<evidence type="ECO:0000313" key="2">
    <source>
        <dbReference type="EMBL" id="CUH43531.1"/>
    </source>
</evidence>
<keyword evidence="3" id="KW-1185">Reference proteome</keyword>
<dbReference type="AlphaFoldDB" id="A0A0P1E4Q1"/>
<dbReference type="Proteomes" id="UP000050786">
    <property type="component" value="Unassembled WGS sequence"/>
</dbReference>
<dbReference type="RefSeq" id="WP_145975860.1">
    <property type="nucleotide sequence ID" value="NZ_CYPS01000036.1"/>
</dbReference>